<dbReference type="InterPro" id="IPR035976">
    <property type="entry name" value="Sushi/SCR/CCP_sf"/>
</dbReference>
<feature type="disulfide bond" evidence="6">
    <location>
        <begin position="99"/>
        <end position="126"/>
    </location>
</feature>
<evidence type="ECO:0000256" key="3">
    <source>
        <dbReference type="ARBA" id="ARBA00022875"/>
    </source>
</evidence>
<keyword evidence="6" id="KW-0768">Sushi</keyword>
<gene>
    <name evidence="8" type="primary">Cr2_1</name>
    <name evidence="8" type="ORF">TURVEL_R14070</name>
</gene>
<evidence type="ECO:0000313" key="9">
    <source>
        <dbReference type="Proteomes" id="UP000582182"/>
    </source>
</evidence>
<dbReference type="PROSITE" id="PS50923">
    <property type="entry name" value="SUSHI"/>
    <property type="match status" value="2"/>
</dbReference>
<organism evidence="8 9">
    <name type="scientific">Turnix velox</name>
    <name type="common">Little buttonquail</name>
    <dbReference type="NCBI Taxonomy" id="2529409"/>
    <lineage>
        <taxon>Eukaryota</taxon>
        <taxon>Metazoa</taxon>
        <taxon>Chordata</taxon>
        <taxon>Craniata</taxon>
        <taxon>Vertebrata</taxon>
        <taxon>Euteleostomi</taxon>
        <taxon>Archelosauria</taxon>
        <taxon>Archosauria</taxon>
        <taxon>Dinosauria</taxon>
        <taxon>Saurischia</taxon>
        <taxon>Theropoda</taxon>
        <taxon>Coelurosauria</taxon>
        <taxon>Aves</taxon>
        <taxon>Neognathae</taxon>
        <taxon>Neoaves</taxon>
        <taxon>Charadriiformes</taxon>
        <taxon>Turnicidae</taxon>
        <taxon>Turnix</taxon>
    </lineage>
</organism>
<keyword evidence="4 6" id="KW-1015">Disulfide bond</keyword>
<evidence type="ECO:0000313" key="8">
    <source>
        <dbReference type="EMBL" id="NXU54719.1"/>
    </source>
</evidence>
<feature type="domain" description="Sushi" evidence="7">
    <location>
        <begin position="68"/>
        <end position="128"/>
    </location>
</feature>
<dbReference type="CDD" id="cd00033">
    <property type="entry name" value="CCP"/>
    <property type="match status" value="2"/>
</dbReference>
<proteinExistence type="predicted"/>
<dbReference type="SUPFAM" id="SSF57535">
    <property type="entry name" value="Complement control module/SCR domain"/>
    <property type="match status" value="2"/>
</dbReference>
<keyword evidence="3" id="KW-0180">Complement pathway</keyword>
<feature type="disulfide bond" evidence="6">
    <location>
        <begin position="38"/>
        <end position="65"/>
    </location>
</feature>
<dbReference type="InterPro" id="IPR051277">
    <property type="entry name" value="SEZ6_CSMD_C4BPB_Regulators"/>
</dbReference>
<reference evidence="8 9" key="1">
    <citation type="submission" date="2019-09" db="EMBL/GenBank/DDBJ databases">
        <title>Bird 10,000 Genomes (B10K) Project - Family phase.</title>
        <authorList>
            <person name="Zhang G."/>
        </authorList>
    </citation>
    <scope>NUCLEOTIDE SEQUENCE [LARGE SCALE GENOMIC DNA]</scope>
    <source>
        <strain evidence="8">B10K-DU-029-46</strain>
    </source>
</reference>
<dbReference type="GO" id="GO:0006958">
    <property type="term" value="P:complement activation, classical pathway"/>
    <property type="evidence" value="ECO:0007669"/>
    <property type="project" value="UniProtKB-KW"/>
</dbReference>
<feature type="non-terminal residue" evidence="8">
    <location>
        <position position="130"/>
    </location>
</feature>
<comment type="caution">
    <text evidence="8">The sequence shown here is derived from an EMBL/GenBank/DDBJ whole genome shotgun (WGS) entry which is preliminary data.</text>
</comment>
<dbReference type="InterPro" id="IPR000436">
    <property type="entry name" value="Sushi_SCR_CCP_dom"/>
</dbReference>
<accession>A0A7L3LKL1</accession>
<name>A0A7L3LKL1_9CHAR</name>
<dbReference type="SMART" id="SM00032">
    <property type="entry name" value="CCP"/>
    <property type="match status" value="2"/>
</dbReference>
<evidence type="ECO:0000259" key="7">
    <source>
        <dbReference type="PROSITE" id="PS50923"/>
    </source>
</evidence>
<dbReference type="FunFam" id="2.10.70.10:FF:000070">
    <property type="entry name" value="Complement C3d receptor 2"/>
    <property type="match status" value="1"/>
</dbReference>
<keyword evidence="3" id="KW-0391">Immunity</keyword>
<sequence>CCCPSVLPCPPPPVITHAMHDAQLKANFTTGMSVTYHCQPGFSLLGDPSVFCTSSGNWSLPYPRCEELQCPTPPNIDRGNHNSQDVEVFTPGMVVNYSCDPGYSLLGEASIYCTDSGNWSLPVPQCAGML</sequence>
<dbReference type="OrthoDB" id="17569at2759"/>
<feature type="domain" description="Sushi" evidence="7">
    <location>
        <begin position="7"/>
        <end position="67"/>
    </location>
</feature>
<evidence type="ECO:0000256" key="4">
    <source>
        <dbReference type="ARBA" id="ARBA00023157"/>
    </source>
</evidence>
<keyword evidence="9" id="KW-1185">Reference proteome</keyword>
<dbReference type="Pfam" id="PF00084">
    <property type="entry name" value="Sushi"/>
    <property type="match status" value="2"/>
</dbReference>
<evidence type="ECO:0000256" key="5">
    <source>
        <dbReference type="ARBA" id="ARBA00023180"/>
    </source>
</evidence>
<dbReference type="AlphaFoldDB" id="A0A7L3LKL1"/>
<keyword evidence="1" id="KW-0732">Signal</keyword>
<dbReference type="PANTHER" id="PTHR45656">
    <property type="entry name" value="PROTEIN CBR-CLEC-78"/>
    <property type="match status" value="1"/>
</dbReference>
<protein>
    <submittedName>
        <fullName evidence="8">CR2 protein</fullName>
    </submittedName>
</protein>
<evidence type="ECO:0000256" key="2">
    <source>
        <dbReference type="ARBA" id="ARBA00022737"/>
    </source>
</evidence>
<feature type="disulfide bond" evidence="6">
    <location>
        <begin position="9"/>
        <end position="52"/>
    </location>
</feature>
<feature type="disulfide bond" evidence="6">
    <location>
        <begin position="70"/>
        <end position="113"/>
    </location>
</feature>
<dbReference type="Proteomes" id="UP000582182">
    <property type="component" value="Unassembled WGS sequence"/>
</dbReference>
<evidence type="ECO:0000256" key="1">
    <source>
        <dbReference type="ARBA" id="ARBA00022729"/>
    </source>
</evidence>
<feature type="non-terminal residue" evidence="8">
    <location>
        <position position="1"/>
    </location>
</feature>
<keyword evidence="3" id="KW-0399">Innate immunity</keyword>
<evidence type="ECO:0000256" key="6">
    <source>
        <dbReference type="PROSITE-ProRule" id="PRU00302"/>
    </source>
</evidence>
<keyword evidence="5" id="KW-0325">Glycoprotein</keyword>
<dbReference type="Gene3D" id="2.10.70.10">
    <property type="entry name" value="Complement Module, domain 1"/>
    <property type="match status" value="2"/>
</dbReference>
<keyword evidence="2" id="KW-0677">Repeat</keyword>
<dbReference type="PANTHER" id="PTHR45656:SF4">
    <property type="entry name" value="PROTEIN CBR-CLEC-78"/>
    <property type="match status" value="1"/>
</dbReference>
<dbReference type="EMBL" id="VZTY01021487">
    <property type="protein sequence ID" value="NXU54719.1"/>
    <property type="molecule type" value="Genomic_DNA"/>
</dbReference>